<dbReference type="InterPro" id="IPR006447">
    <property type="entry name" value="Myb_dom_plants"/>
</dbReference>
<dbReference type="EMBL" id="VJMJ01000063">
    <property type="protein sequence ID" value="KAF0739632.1"/>
    <property type="molecule type" value="Genomic_DNA"/>
</dbReference>
<dbReference type="InterPro" id="IPR017930">
    <property type="entry name" value="Myb_dom"/>
</dbReference>
<keyword evidence="4" id="KW-0539">Nucleus</keyword>
<dbReference type="InterPro" id="IPR001005">
    <property type="entry name" value="SANT/Myb"/>
</dbReference>
<feature type="domain" description="HTH myb-type" evidence="7">
    <location>
        <begin position="22"/>
        <end position="77"/>
    </location>
</feature>
<dbReference type="NCBIfam" id="TIGR01557">
    <property type="entry name" value="myb_SHAQKYF"/>
    <property type="match status" value="1"/>
</dbReference>
<name>A0A6G0XH49_9STRA</name>
<dbReference type="SMART" id="SM00717">
    <property type="entry name" value="SANT"/>
    <property type="match status" value="1"/>
</dbReference>
<comment type="caution">
    <text evidence="8">The sequence shown here is derived from an EMBL/GenBank/DDBJ whole genome shotgun (WGS) entry which is preliminary data.</text>
</comment>
<keyword evidence="3" id="KW-0804">Transcription</keyword>
<feature type="domain" description="Myb-like" evidence="5">
    <location>
        <begin position="28"/>
        <end position="73"/>
    </location>
</feature>
<reference evidence="8 9" key="1">
    <citation type="submission" date="2019-07" db="EMBL/GenBank/DDBJ databases">
        <title>Genomics analysis of Aphanomyces spp. identifies a new class of oomycete effector associated with host adaptation.</title>
        <authorList>
            <person name="Gaulin E."/>
        </authorList>
    </citation>
    <scope>NUCLEOTIDE SEQUENCE [LARGE SCALE GENOMIC DNA]</scope>
    <source>
        <strain evidence="8 9">ATCC 201684</strain>
    </source>
</reference>
<dbReference type="VEuPathDB" id="FungiDB:AeMF1_009779"/>
<proteinExistence type="predicted"/>
<dbReference type="PROSITE" id="PS50090">
    <property type="entry name" value="MYB_LIKE"/>
    <property type="match status" value="1"/>
</dbReference>
<dbReference type="SUPFAM" id="SSF46689">
    <property type="entry name" value="Homeodomain-like"/>
    <property type="match status" value="1"/>
</dbReference>
<dbReference type="InterPro" id="IPR017884">
    <property type="entry name" value="SANT_dom"/>
</dbReference>
<evidence type="ECO:0000256" key="2">
    <source>
        <dbReference type="ARBA" id="ARBA00023125"/>
    </source>
</evidence>
<accession>A0A6G0XH49</accession>
<dbReference type="PANTHER" id="PTHR12802">
    <property type="entry name" value="SWI/SNF COMPLEX-RELATED"/>
    <property type="match status" value="1"/>
</dbReference>
<dbReference type="Gene3D" id="1.10.10.60">
    <property type="entry name" value="Homeodomain-like"/>
    <property type="match status" value="1"/>
</dbReference>
<dbReference type="GO" id="GO:0003677">
    <property type="term" value="F:DNA binding"/>
    <property type="evidence" value="ECO:0007669"/>
    <property type="project" value="UniProtKB-KW"/>
</dbReference>
<evidence type="ECO:0000313" key="9">
    <source>
        <dbReference type="Proteomes" id="UP000481153"/>
    </source>
</evidence>
<evidence type="ECO:0000259" key="5">
    <source>
        <dbReference type="PROSITE" id="PS50090"/>
    </source>
</evidence>
<evidence type="ECO:0000256" key="4">
    <source>
        <dbReference type="ARBA" id="ARBA00023242"/>
    </source>
</evidence>
<protein>
    <submittedName>
        <fullName evidence="8">Uncharacterized protein</fullName>
    </submittedName>
</protein>
<keyword evidence="1" id="KW-0805">Transcription regulation</keyword>
<evidence type="ECO:0000259" key="6">
    <source>
        <dbReference type="PROSITE" id="PS51293"/>
    </source>
</evidence>
<dbReference type="AlphaFoldDB" id="A0A6G0XH49"/>
<feature type="domain" description="SANT" evidence="6">
    <location>
        <begin position="25"/>
        <end position="77"/>
    </location>
</feature>
<evidence type="ECO:0000256" key="3">
    <source>
        <dbReference type="ARBA" id="ARBA00023163"/>
    </source>
</evidence>
<dbReference type="Pfam" id="PF00249">
    <property type="entry name" value="Myb_DNA-binding"/>
    <property type="match status" value="1"/>
</dbReference>
<dbReference type="PANTHER" id="PTHR12802:SF155">
    <property type="entry name" value="DEUBIQUITINASE MYSM1"/>
    <property type="match status" value="1"/>
</dbReference>
<dbReference type="Proteomes" id="UP000481153">
    <property type="component" value="Unassembled WGS sequence"/>
</dbReference>
<evidence type="ECO:0000256" key="1">
    <source>
        <dbReference type="ARBA" id="ARBA00023015"/>
    </source>
</evidence>
<keyword evidence="9" id="KW-1185">Reference proteome</keyword>
<evidence type="ECO:0000313" key="8">
    <source>
        <dbReference type="EMBL" id="KAF0739632.1"/>
    </source>
</evidence>
<keyword evidence="2" id="KW-0238">DNA-binding</keyword>
<dbReference type="CDD" id="cd00167">
    <property type="entry name" value="SANT"/>
    <property type="match status" value="1"/>
</dbReference>
<evidence type="ECO:0000259" key="7">
    <source>
        <dbReference type="PROSITE" id="PS51294"/>
    </source>
</evidence>
<dbReference type="InterPro" id="IPR009057">
    <property type="entry name" value="Homeodomain-like_sf"/>
</dbReference>
<sequence>MMYFSRHALENAAVAGAKSQAEHPVVTGQWTPLEHKRFLAALEIYPRGPWKLIAKHVGTRTARQAQTHAQKYREKMFRQARGLKKIHKKRSAVVAVQEGKKIVATDMATVEDSMDYLVDLVMKEEQWPATANNQQLQPPPNLSVFEL</sequence>
<dbReference type="PROSITE" id="PS51294">
    <property type="entry name" value="HTH_MYB"/>
    <property type="match status" value="1"/>
</dbReference>
<gene>
    <name evidence="8" type="ORF">Ae201684_004806</name>
</gene>
<dbReference type="PROSITE" id="PS51293">
    <property type="entry name" value="SANT"/>
    <property type="match status" value="1"/>
</dbReference>
<organism evidence="8 9">
    <name type="scientific">Aphanomyces euteiches</name>
    <dbReference type="NCBI Taxonomy" id="100861"/>
    <lineage>
        <taxon>Eukaryota</taxon>
        <taxon>Sar</taxon>
        <taxon>Stramenopiles</taxon>
        <taxon>Oomycota</taxon>
        <taxon>Saprolegniomycetes</taxon>
        <taxon>Saprolegniales</taxon>
        <taxon>Verrucalvaceae</taxon>
        <taxon>Aphanomyces</taxon>
    </lineage>
</organism>